<dbReference type="OrthoDB" id="2242080at2"/>
<proteinExistence type="predicted"/>
<evidence type="ECO:0000313" key="1">
    <source>
        <dbReference type="EMBL" id="AYG00899.1"/>
    </source>
</evidence>
<accession>A0A387BHN6</accession>
<dbReference type="KEGG" id="lact:D7I46_07195"/>
<dbReference type="Proteomes" id="UP000269374">
    <property type="component" value="Chromosome"/>
</dbReference>
<gene>
    <name evidence="1" type="ORF">D7I46_07195</name>
</gene>
<keyword evidence="2" id="KW-1185">Reference proteome</keyword>
<dbReference type="RefSeq" id="WP_120772282.1">
    <property type="nucleotide sequence ID" value="NZ_CP032627.1"/>
</dbReference>
<evidence type="ECO:0000313" key="2">
    <source>
        <dbReference type="Proteomes" id="UP000269374"/>
    </source>
</evidence>
<reference evidence="1 2" key="1">
    <citation type="submission" date="2018-09" db="EMBL/GenBank/DDBJ databases">
        <title>Genome sequencing of strain 1JSPR-7.</title>
        <authorList>
            <person name="Heo J."/>
            <person name="Kim S.-J."/>
            <person name="Kwon S.-W."/>
        </authorList>
    </citation>
    <scope>NUCLEOTIDE SEQUENCE [LARGE SCALE GENOMIC DNA]</scope>
    <source>
        <strain evidence="1 2">1JSPR-7</strain>
    </source>
</reference>
<organism evidence="1 2">
    <name type="scientific">Lactococcus allomyrinae</name>
    <dbReference type="NCBI Taxonomy" id="2419773"/>
    <lineage>
        <taxon>Bacteria</taxon>
        <taxon>Bacillati</taxon>
        <taxon>Bacillota</taxon>
        <taxon>Bacilli</taxon>
        <taxon>Lactobacillales</taxon>
        <taxon>Streptococcaceae</taxon>
        <taxon>Lactococcus</taxon>
    </lineage>
</organism>
<sequence>MKRTLIILDSLLIALVLVLGFALFRSVQNQRNEVSISSYQQQVNPQKDSVTDSRHTELEELSIDVHQVKNEDFSTLSGLWKNLPESNEPIELLISGFSATMDNVQYELVLGGMERYNNLPYLELKKSDVLSNLSLGIYPRGTYIPVLLADGTIEQSGEHDPTNNERDRIIVGRGALLVEDTKHQVLYREMEETA</sequence>
<dbReference type="EMBL" id="CP032627">
    <property type="protein sequence ID" value="AYG00899.1"/>
    <property type="molecule type" value="Genomic_DNA"/>
</dbReference>
<name>A0A387BHN6_9LACT</name>
<dbReference type="AlphaFoldDB" id="A0A387BHN6"/>
<protein>
    <submittedName>
        <fullName evidence="1">Uncharacterized protein</fullName>
    </submittedName>
</protein>